<accession>A0A2A2M5G5</accession>
<gene>
    <name evidence="2" type="ORF">WR25_25061</name>
</gene>
<feature type="compositionally biased region" description="Basic and acidic residues" evidence="1">
    <location>
        <begin position="50"/>
        <end position="63"/>
    </location>
</feature>
<reference evidence="2 3" key="1">
    <citation type="journal article" date="2017" name="Curr. Biol.">
        <title>Genome architecture and evolution of a unichromosomal asexual nematode.</title>
        <authorList>
            <person name="Fradin H."/>
            <person name="Zegar C."/>
            <person name="Gutwein M."/>
            <person name="Lucas J."/>
            <person name="Kovtun M."/>
            <person name="Corcoran D."/>
            <person name="Baugh L.R."/>
            <person name="Kiontke K."/>
            <person name="Gunsalus K."/>
            <person name="Fitch D.H."/>
            <person name="Piano F."/>
        </authorList>
    </citation>
    <scope>NUCLEOTIDE SEQUENCE [LARGE SCALE GENOMIC DNA]</scope>
    <source>
        <strain evidence="2">PF1309</strain>
    </source>
</reference>
<proteinExistence type="predicted"/>
<dbReference type="EMBL" id="LIAE01004795">
    <property type="protein sequence ID" value="PAV93662.1"/>
    <property type="molecule type" value="Genomic_DNA"/>
</dbReference>
<keyword evidence="3" id="KW-1185">Reference proteome</keyword>
<dbReference type="Proteomes" id="UP000218231">
    <property type="component" value="Unassembled WGS sequence"/>
</dbReference>
<comment type="caution">
    <text evidence="2">The sequence shown here is derived from an EMBL/GenBank/DDBJ whole genome shotgun (WGS) entry which is preliminary data.</text>
</comment>
<feature type="region of interest" description="Disordered" evidence="1">
    <location>
        <begin position="40"/>
        <end position="67"/>
    </location>
</feature>
<sequence>MQLLGDRAHTLAELPEGNFGFEVNRLGEQIAGLKPATDVTLTPYWDSDDNDRPYREQRSRIEASELPQSLREKVAQLRALADPQQVLEQGAELPDELRL</sequence>
<dbReference type="AlphaFoldDB" id="A0A2A2M5G5"/>
<organism evidence="2 3">
    <name type="scientific">Diploscapter pachys</name>
    <dbReference type="NCBI Taxonomy" id="2018661"/>
    <lineage>
        <taxon>Eukaryota</taxon>
        <taxon>Metazoa</taxon>
        <taxon>Ecdysozoa</taxon>
        <taxon>Nematoda</taxon>
        <taxon>Chromadorea</taxon>
        <taxon>Rhabditida</taxon>
        <taxon>Rhabditina</taxon>
        <taxon>Rhabditomorpha</taxon>
        <taxon>Rhabditoidea</taxon>
        <taxon>Rhabditidae</taxon>
        <taxon>Diploscapter</taxon>
    </lineage>
</organism>
<evidence type="ECO:0000256" key="1">
    <source>
        <dbReference type="SAM" id="MobiDB-lite"/>
    </source>
</evidence>
<name>A0A2A2M5G5_9BILA</name>
<protein>
    <submittedName>
        <fullName evidence="2">Uncharacterized protein</fullName>
    </submittedName>
</protein>
<evidence type="ECO:0000313" key="3">
    <source>
        <dbReference type="Proteomes" id="UP000218231"/>
    </source>
</evidence>
<evidence type="ECO:0000313" key="2">
    <source>
        <dbReference type="EMBL" id="PAV93662.1"/>
    </source>
</evidence>